<reference evidence="3" key="1">
    <citation type="submission" date="2022-12" db="EMBL/GenBank/DDBJ databases">
        <authorList>
            <person name="Petersen C."/>
        </authorList>
    </citation>
    <scope>NUCLEOTIDE SEQUENCE</scope>
    <source>
        <strain evidence="3">IBT 30728</strain>
    </source>
</reference>
<evidence type="ECO:0000313" key="4">
    <source>
        <dbReference type="Proteomes" id="UP001148312"/>
    </source>
</evidence>
<dbReference type="Gene3D" id="2.60.40.10">
    <property type="entry name" value="Immunoglobulins"/>
    <property type="match status" value="1"/>
</dbReference>
<keyword evidence="4" id="KW-1185">Reference proteome</keyword>
<evidence type="ECO:0000313" key="3">
    <source>
        <dbReference type="EMBL" id="KAJ5477316.1"/>
    </source>
</evidence>
<proteinExistence type="predicted"/>
<dbReference type="SUPFAM" id="SSF81296">
    <property type="entry name" value="E set domains"/>
    <property type="match status" value="1"/>
</dbReference>
<comment type="caution">
    <text evidence="3">The sequence shown here is derived from an EMBL/GenBank/DDBJ whole genome shotgun (WGS) entry which is preliminary data.</text>
</comment>
<accession>A0A9W9WW21</accession>
<dbReference type="AlphaFoldDB" id="A0A9W9WW21"/>
<feature type="region of interest" description="Disordered" evidence="1">
    <location>
        <begin position="1"/>
        <end position="22"/>
    </location>
</feature>
<protein>
    <recommendedName>
        <fullName evidence="2">IPT/TIG domain-containing protein</fullName>
    </recommendedName>
</protein>
<feature type="domain" description="IPT/TIG" evidence="2">
    <location>
        <begin position="33"/>
        <end position="112"/>
    </location>
</feature>
<dbReference type="InterPro" id="IPR014756">
    <property type="entry name" value="Ig_E-set"/>
</dbReference>
<evidence type="ECO:0000259" key="2">
    <source>
        <dbReference type="Pfam" id="PF01833"/>
    </source>
</evidence>
<organism evidence="3 4">
    <name type="scientific">Penicillium diatomitis</name>
    <dbReference type="NCBI Taxonomy" id="2819901"/>
    <lineage>
        <taxon>Eukaryota</taxon>
        <taxon>Fungi</taxon>
        <taxon>Dikarya</taxon>
        <taxon>Ascomycota</taxon>
        <taxon>Pezizomycotina</taxon>
        <taxon>Eurotiomycetes</taxon>
        <taxon>Eurotiomycetidae</taxon>
        <taxon>Eurotiales</taxon>
        <taxon>Aspergillaceae</taxon>
        <taxon>Penicillium</taxon>
    </lineage>
</organism>
<evidence type="ECO:0000256" key="1">
    <source>
        <dbReference type="SAM" id="MobiDB-lite"/>
    </source>
</evidence>
<reference evidence="3" key="2">
    <citation type="journal article" date="2023" name="IMA Fungus">
        <title>Comparative genomic study of the Penicillium genus elucidates a diverse pangenome and 15 lateral gene transfer events.</title>
        <authorList>
            <person name="Petersen C."/>
            <person name="Sorensen T."/>
            <person name="Nielsen M.R."/>
            <person name="Sondergaard T.E."/>
            <person name="Sorensen J.L."/>
            <person name="Fitzpatrick D.A."/>
            <person name="Frisvad J.C."/>
            <person name="Nielsen K.L."/>
        </authorList>
    </citation>
    <scope>NUCLEOTIDE SEQUENCE</scope>
    <source>
        <strain evidence="3">IBT 30728</strain>
    </source>
</reference>
<dbReference type="GeneID" id="81627310"/>
<sequence>MPLRWISEQLQPPDSLSPGGAGVTYTYSGSPSPTIIALTPYSGPLASGNTVSITGTHLNHVTSVTVGGSSAPVFPILSQTAITVTPPTGSSATAASLTIPDGTTPASSSYTYLAVPAPSVDIPNHRSHFWRRGVRRRRYWFNGNTECHFRISPGCLVDCCW</sequence>
<name>A0A9W9WW21_9EURO</name>
<dbReference type="InterPro" id="IPR002909">
    <property type="entry name" value="IPT_dom"/>
</dbReference>
<dbReference type="RefSeq" id="XP_056787860.1">
    <property type="nucleotide sequence ID" value="XM_056937061.1"/>
</dbReference>
<dbReference type="EMBL" id="JAPWDQ010000010">
    <property type="protein sequence ID" value="KAJ5477316.1"/>
    <property type="molecule type" value="Genomic_DNA"/>
</dbReference>
<dbReference type="Pfam" id="PF01833">
    <property type="entry name" value="TIG"/>
    <property type="match status" value="1"/>
</dbReference>
<gene>
    <name evidence="3" type="ORF">N7539_007460</name>
</gene>
<dbReference type="Proteomes" id="UP001148312">
    <property type="component" value="Unassembled WGS sequence"/>
</dbReference>
<dbReference type="InterPro" id="IPR013783">
    <property type="entry name" value="Ig-like_fold"/>
</dbReference>